<dbReference type="InterPro" id="IPR041698">
    <property type="entry name" value="Methyltransf_25"/>
</dbReference>
<dbReference type="PANTHER" id="PTHR44942:SF4">
    <property type="entry name" value="METHYLTRANSFERASE TYPE 11 DOMAIN-CONTAINING PROTEIN"/>
    <property type="match status" value="1"/>
</dbReference>
<evidence type="ECO:0000313" key="4">
    <source>
        <dbReference type="EMBL" id="GAV51714.1"/>
    </source>
</evidence>
<evidence type="ECO:0000259" key="3">
    <source>
        <dbReference type="Pfam" id="PF13649"/>
    </source>
</evidence>
<comment type="caution">
    <text evidence="4">The sequence shown here is derived from an EMBL/GenBank/DDBJ whole genome shotgun (WGS) entry which is preliminary data.</text>
</comment>
<evidence type="ECO:0000313" key="5">
    <source>
        <dbReference type="Proteomes" id="UP000187013"/>
    </source>
</evidence>
<accession>A0A1Q3A7L1</accession>
<sequence>MSAFAANDFNAQRYANLRPTYPDEFYQLLNDYHQGRRTLAIDVGCGPGIATFQLADNLTNFQKIIGTDISPSMIETARANNSKRFTDNIEFVEAPGESFEFLGSGANEGKVDMITAAECVHYFDFVKFQHNVAANLRKGGTWSIWGYGDFFFPDHPRLDDAIDALINDADKLGPHWSQPGRTIATGLLKDYHFDPELFTDSSEVCYHKEDLRGVDPESIPLYMHKELTLGQVQEYIRTWSGYHAWQKANPNAQDVTVWFAEQAKQLYPGLGNDSSIKLVWRTFYMIGRRK</sequence>
<reference evidence="4 5" key="1">
    <citation type="submission" date="2016-08" db="EMBL/GenBank/DDBJ databases">
        <title>Draft genome sequence of allopolyploid Zygosaccharomyces rouxii.</title>
        <authorList>
            <person name="Watanabe J."/>
            <person name="Uehara K."/>
            <person name="Mogi Y."/>
            <person name="Tsukioka Y."/>
        </authorList>
    </citation>
    <scope>NUCLEOTIDE SEQUENCE [LARGE SCALE GENOMIC DNA]</scope>
    <source>
        <strain evidence="4 5">NBRC 110957</strain>
    </source>
</reference>
<protein>
    <recommendedName>
        <fullName evidence="3">Methyltransferase domain-containing protein</fullName>
    </recommendedName>
</protein>
<dbReference type="AlphaFoldDB" id="A0A1Q3A7L1"/>
<dbReference type="SUPFAM" id="SSF53335">
    <property type="entry name" value="S-adenosyl-L-methionine-dependent methyltransferases"/>
    <property type="match status" value="1"/>
</dbReference>
<evidence type="ECO:0000256" key="2">
    <source>
        <dbReference type="ARBA" id="ARBA00022679"/>
    </source>
</evidence>
<dbReference type="Proteomes" id="UP000187013">
    <property type="component" value="Unassembled WGS sequence"/>
</dbReference>
<feature type="domain" description="Methyltransferase" evidence="3">
    <location>
        <begin position="41"/>
        <end position="140"/>
    </location>
</feature>
<dbReference type="Gene3D" id="3.40.50.150">
    <property type="entry name" value="Vaccinia Virus protein VP39"/>
    <property type="match status" value="1"/>
</dbReference>
<organism evidence="4 5">
    <name type="scientific">Zygosaccharomyces rouxii</name>
    <dbReference type="NCBI Taxonomy" id="4956"/>
    <lineage>
        <taxon>Eukaryota</taxon>
        <taxon>Fungi</taxon>
        <taxon>Dikarya</taxon>
        <taxon>Ascomycota</taxon>
        <taxon>Saccharomycotina</taxon>
        <taxon>Saccharomycetes</taxon>
        <taxon>Saccharomycetales</taxon>
        <taxon>Saccharomycetaceae</taxon>
        <taxon>Zygosaccharomyces</taxon>
    </lineage>
</organism>
<dbReference type="Pfam" id="PF13649">
    <property type="entry name" value="Methyltransf_25"/>
    <property type="match status" value="1"/>
</dbReference>
<dbReference type="EMBL" id="BDGX01000032">
    <property type="protein sequence ID" value="GAV51714.1"/>
    <property type="molecule type" value="Genomic_DNA"/>
</dbReference>
<proteinExistence type="predicted"/>
<dbReference type="GO" id="GO:0032259">
    <property type="term" value="P:methylation"/>
    <property type="evidence" value="ECO:0007669"/>
    <property type="project" value="UniProtKB-KW"/>
</dbReference>
<dbReference type="OrthoDB" id="10027013at2759"/>
<keyword evidence="1" id="KW-0489">Methyltransferase</keyword>
<dbReference type="GO" id="GO:0008168">
    <property type="term" value="F:methyltransferase activity"/>
    <property type="evidence" value="ECO:0007669"/>
    <property type="project" value="UniProtKB-KW"/>
</dbReference>
<dbReference type="PANTHER" id="PTHR44942">
    <property type="entry name" value="METHYLTRANSF_11 DOMAIN-CONTAINING PROTEIN"/>
    <property type="match status" value="1"/>
</dbReference>
<dbReference type="InterPro" id="IPR029063">
    <property type="entry name" value="SAM-dependent_MTases_sf"/>
</dbReference>
<dbReference type="CDD" id="cd02440">
    <property type="entry name" value="AdoMet_MTases"/>
    <property type="match status" value="1"/>
</dbReference>
<keyword evidence="2" id="KW-0808">Transferase</keyword>
<gene>
    <name evidence="4" type="ORF">ZYGR_0AF01850</name>
</gene>
<evidence type="ECO:0000256" key="1">
    <source>
        <dbReference type="ARBA" id="ARBA00022603"/>
    </source>
</evidence>
<name>A0A1Q3A7L1_ZYGRO</name>
<dbReference type="InterPro" id="IPR051052">
    <property type="entry name" value="Diverse_substrate_MTase"/>
</dbReference>